<evidence type="ECO:0000256" key="1">
    <source>
        <dbReference type="SAM" id="SignalP"/>
    </source>
</evidence>
<evidence type="ECO:0008006" key="4">
    <source>
        <dbReference type="Google" id="ProtNLM"/>
    </source>
</evidence>
<dbReference type="OrthoDB" id="7173873at2"/>
<dbReference type="AlphaFoldDB" id="A0A502G0B3"/>
<keyword evidence="3" id="KW-1185">Reference proteome</keyword>
<dbReference type="EMBL" id="RCZC01000002">
    <property type="protein sequence ID" value="TPG55214.1"/>
    <property type="molecule type" value="Genomic_DNA"/>
</dbReference>
<sequence>MVTRSMQACLAGALLAAVAPTMAHASSFGDALSQCLVDHSSQADQTLLVQWVFSAISAGPAVKALSSITPAQREDFNRRTGVYFNRVLTVDCRPQALEAIKYDGASTIEASFGTLGSVAMRGLMSDPLVQKELQQLGKFADSNALGALIGEAGTPKAAPPAK</sequence>
<accession>A0A502G0B3</accession>
<feature type="chain" id="PRO_5021357506" description="DUF2059 domain-containing protein" evidence="1">
    <location>
        <begin position="26"/>
        <end position="162"/>
    </location>
</feature>
<organism evidence="2 3">
    <name type="scientific">Sphingomonas glacialis</name>
    <dbReference type="NCBI Taxonomy" id="658225"/>
    <lineage>
        <taxon>Bacteria</taxon>
        <taxon>Pseudomonadati</taxon>
        <taxon>Pseudomonadota</taxon>
        <taxon>Alphaproteobacteria</taxon>
        <taxon>Sphingomonadales</taxon>
        <taxon>Sphingomonadaceae</taxon>
        <taxon>Sphingomonas</taxon>
    </lineage>
</organism>
<protein>
    <recommendedName>
        <fullName evidence="4">DUF2059 domain-containing protein</fullName>
    </recommendedName>
</protein>
<evidence type="ECO:0000313" key="3">
    <source>
        <dbReference type="Proteomes" id="UP000319931"/>
    </source>
</evidence>
<gene>
    <name evidence="2" type="ORF">EAH76_11730</name>
</gene>
<feature type="signal peptide" evidence="1">
    <location>
        <begin position="1"/>
        <end position="25"/>
    </location>
</feature>
<name>A0A502G0B3_9SPHN</name>
<keyword evidence="1" id="KW-0732">Signal</keyword>
<reference evidence="2 3" key="1">
    <citation type="journal article" date="2019" name="Environ. Microbiol.">
        <title>Species interactions and distinct microbial communities in high Arctic permafrost affected cryosols are associated with the CH4 and CO2 gas fluxes.</title>
        <authorList>
            <person name="Altshuler I."/>
            <person name="Hamel J."/>
            <person name="Turney S."/>
            <person name="Magnuson E."/>
            <person name="Levesque R."/>
            <person name="Greer C."/>
            <person name="Whyte L.G."/>
        </authorList>
    </citation>
    <scope>NUCLEOTIDE SEQUENCE [LARGE SCALE GENOMIC DNA]</scope>
    <source>
        <strain evidence="2 3">E6.1</strain>
    </source>
</reference>
<evidence type="ECO:0000313" key="2">
    <source>
        <dbReference type="EMBL" id="TPG55214.1"/>
    </source>
</evidence>
<proteinExistence type="predicted"/>
<comment type="caution">
    <text evidence="2">The sequence shown here is derived from an EMBL/GenBank/DDBJ whole genome shotgun (WGS) entry which is preliminary data.</text>
</comment>
<dbReference type="RefSeq" id="WP_140850346.1">
    <property type="nucleotide sequence ID" value="NZ_RCZC01000002.1"/>
</dbReference>
<dbReference type="Proteomes" id="UP000319931">
    <property type="component" value="Unassembled WGS sequence"/>
</dbReference>